<comment type="caution">
    <text evidence="4">The sequence shown here is derived from an EMBL/GenBank/DDBJ whole genome shotgun (WGS) entry which is preliminary data.</text>
</comment>
<reference evidence="4 5" key="1">
    <citation type="submission" date="2014-04" db="EMBL/GenBank/DDBJ databases">
        <title>A new species of microsporidia sheds light on the evolution of extreme parasitism.</title>
        <authorList>
            <person name="Haag K.L."/>
            <person name="James T.Y."/>
            <person name="Larsson R."/>
            <person name="Schaer T.M."/>
            <person name="Refardt D."/>
            <person name="Pombert J.-F."/>
            <person name="Ebert D."/>
        </authorList>
    </citation>
    <scope>NUCLEOTIDE SEQUENCE [LARGE SCALE GENOMIC DNA]</scope>
    <source>
        <strain evidence="4 5">UGP3</strain>
        <tissue evidence="4">Spores</tissue>
    </source>
</reference>
<evidence type="ECO:0000313" key="5">
    <source>
        <dbReference type="Proteomes" id="UP000029725"/>
    </source>
</evidence>
<dbReference type="Proteomes" id="UP000029725">
    <property type="component" value="Unassembled WGS sequence"/>
</dbReference>
<dbReference type="PANTHER" id="PTHR19305:SF9">
    <property type="entry name" value="SYNAPTOSOMAL-ASSOCIATED PROTEIN 29"/>
    <property type="match status" value="1"/>
</dbReference>
<accession>A0A098VMG0</accession>
<dbReference type="PROSITE" id="PS50192">
    <property type="entry name" value="T_SNARE"/>
    <property type="match status" value="1"/>
</dbReference>
<feature type="domain" description="T-SNARE coiled-coil homology" evidence="3">
    <location>
        <begin position="157"/>
        <end position="219"/>
    </location>
</feature>
<organism evidence="4 5">
    <name type="scientific">Mitosporidium daphniae</name>
    <dbReference type="NCBI Taxonomy" id="1485682"/>
    <lineage>
        <taxon>Eukaryota</taxon>
        <taxon>Fungi</taxon>
        <taxon>Fungi incertae sedis</taxon>
        <taxon>Microsporidia</taxon>
        <taxon>Mitosporidium</taxon>
    </lineage>
</organism>
<evidence type="ECO:0000259" key="3">
    <source>
        <dbReference type="PROSITE" id="PS50192"/>
    </source>
</evidence>
<dbReference type="InterPro" id="IPR000727">
    <property type="entry name" value="T_SNARE_dom"/>
</dbReference>
<dbReference type="Gene3D" id="1.20.5.110">
    <property type="match status" value="2"/>
</dbReference>
<proteinExistence type="inferred from homology"/>
<dbReference type="AlphaFoldDB" id="A0A098VMG0"/>
<dbReference type="GeneID" id="25260851"/>
<dbReference type="HOGENOM" id="CLU_758841_0_0_1"/>
<evidence type="ECO:0000256" key="2">
    <source>
        <dbReference type="SAM" id="MobiDB-lite"/>
    </source>
</evidence>
<comment type="similarity">
    <text evidence="1">Belongs to the SNAP-25 family.</text>
</comment>
<evidence type="ECO:0000313" key="4">
    <source>
        <dbReference type="EMBL" id="KGG50243.1"/>
    </source>
</evidence>
<evidence type="ECO:0000256" key="1">
    <source>
        <dbReference type="ARBA" id="ARBA00009480"/>
    </source>
</evidence>
<sequence length="365" mass="40788">MSASDEIKDLHAERDALEDDALIRTRRALATIKGTEGVAQETLSTLQSQGEQITSTERKAREMDANTQKNYIESKKVKKYGKFLNFSFTTFFNRKKKKIDRDFDDTILGIESTAQKDKIKQRERILTEQLQKEQKMRKELSKPRAKEAEIAPAPEKTEKETEIDGNLRDISAVTKNLGKMALDMSDELDAQKVKISKIGALNKHAEATLVRSEAKIEKGHMIQTTAVGDSNADAQLNVQFNSTMTYNTRLQIAGGRMPFVQGNGAIPCGYFSLYRGYRVDYPSIDFRSRNVANVGNRKICHHVNAIKAMMNPVDTVFGPNGDHSRIYGFVSGSVMGISTGGQEIVRVADLIGLAFQEVSLKNRMV</sequence>
<name>A0A098VMG0_9MICR</name>
<gene>
    <name evidence="4" type="ORF">DI09_7p220</name>
</gene>
<dbReference type="EMBL" id="JMKJ01000590">
    <property type="protein sequence ID" value="KGG50243.1"/>
    <property type="molecule type" value="Genomic_DNA"/>
</dbReference>
<dbReference type="VEuPathDB" id="MicrosporidiaDB:DI09_7p220"/>
<keyword evidence="5" id="KW-1185">Reference proteome</keyword>
<dbReference type="SMART" id="SM00397">
    <property type="entry name" value="t_SNARE"/>
    <property type="match status" value="2"/>
</dbReference>
<dbReference type="GO" id="GO:0005886">
    <property type="term" value="C:plasma membrane"/>
    <property type="evidence" value="ECO:0007669"/>
    <property type="project" value="TreeGrafter"/>
</dbReference>
<dbReference type="PANTHER" id="PTHR19305">
    <property type="entry name" value="SYNAPTOSOMAL ASSOCIATED PROTEIN"/>
    <property type="match status" value="1"/>
</dbReference>
<dbReference type="SUPFAM" id="SSF58038">
    <property type="entry name" value="SNARE fusion complex"/>
    <property type="match status" value="2"/>
</dbReference>
<protein>
    <submittedName>
        <fullName evidence="4">Synaptosomal-associated protein</fullName>
    </submittedName>
</protein>
<dbReference type="RefSeq" id="XP_013236670.1">
    <property type="nucleotide sequence ID" value="XM_013381216.1"/>
</dbReference>
<feature type="region of interest" description="Disordered" evidence="2">
    <location>
        <begin position="129"/>
        <end position="162"/>
    </location>
</feature>